<dbReference type="EMBL" id="DXEM01000013">
    <property type="protein sequence ID" value="HIX67334.1"/>
    <property type="molecule type" value="Genomic_DNA"/>
</dbReference>
<keyword evidence="3 5" id="KW-0067">ATP-binding</keyword>
<dbReference type="InterPro" id="IPR003593">
    <property type="entry name" value="AAA+_ATPase"/>
</dbReference>
<dbReference type="PANTHER" id="PTHR42788">
    <property type="entry name" value="TAURINE IMPORT ATP-BINDING PROTEIN-RELATED"/>
    <property type="match status" value="1"/>
</dbReference>
<dbReference type="InterPro" id="IPR003439">
    <property type="entry name" value="ABC_transporter-like_ATP-bd"/>
</dbReference>
<evidence type="ECO:0000256" key="2">
    <source>
        <dbReference type="ARBA" id="ARBA00022741"/>
    </source>
</evidence>
<evidence type="ECO:0000313" key="6">
    <source>
        <dbReference type="Proteomes" id="UP000886721"/>
    </source>
</evidence>
<evidence type="ECO:0000313" key="5">
    <source>
        <dbReference type="EMBL" id="HIX67334.1"/>
    </source>
</evidence>
<dbReference type="PROSITE" id="PS50893">
    <property type="entry name" value="ABC_TRANSPORTER_2"/>
    <property type="match status" value="1"/>
</dbReference>
<dbReference type="AlphaFoldDB" id="A0A9D2B9N0"/>
<sequence length="244" mass="28136">MSELIVENVSFAYEKENVIKDIQMELHDHELVSLLGSSGGGKTTLFHVISGLNQPQKGRVLLDGEDITGQPGHVSYMLQKDLLLPYRTIEDNVILPMLIRGENKKEAREKAGKFFEEFGLEGTQKKYPRQLSGGMRQRAALLRTYMFSKNVALLDEPFSALDTLTKHDMHSWYLNVMDKIRMSTLFITHDIEEAILLSDRIYLLTGKPGRITEEIVIKEPKPRREDFHLTKEFLEYKKKILEKL</sequence>
<dbReference type="Gene3D" id="3.40.50.300">
    <property type="entry name" value="P-loop containing nucleotide triphosphate hydrolases"/>
    <property type="match status" value="1"/>
</dbReference>
<name>A0A9D2B9N0_9FIRM</name>
<comment type="caution">
    <text evidence="5">The sequence shown here is derived from an EMBL/GenBank/DDBJ whole genome shotgun (WGS) entry which is preliminary data.</text>
</comment>
<organism evidence="5 6">
    <name type="scientific">Candidatus Anaerostipes excrementavium</name>
    <dbReference type="NCBI Taxonomy" id="2838463"/>
    <lineage>
        <taxon>Bacteria</taxon>
        <taxon>Bacillati</taxon>
        <taxon>Bacillota</taxon>
        <taxon>Clostridia</taxon>
        <taxon>Lachnospirales</taxon>
        <taxon>Lachnospiraceae</taxon>
        <taxon>Anaerostipes</taxon>
    </lineage>
</organism>
<dbReference type="InterPro" id="IPR017871">
    <property type="entry name" value="ABC_transporter-like_CS"/>
</dbReference>
<evidence type="ECO:0000256" key="1">
    <source>
        <dbReference type="ARBA" id="ARBA00022448"/>
    </source>
</evidence>
<dbReference type="PROSITE" id="PS00211">
    <property type="entry name" value="ABC_TRANSPORTER_1"/>
    <property type="match status" value="1"/>
</dbReference>
<dbReference type="GO" id="GO:0016887">
    <property type="term" value="F:ATP hydrolysis activity"/>
    <property type="evidence" value="ECO:0007669"/>
    <property type="project" value="InterPro"/>
</dbReference>
<reference evidence="5" key="2">
    <citation type="submission" date="2021-04" db="EMBL/GenBank/DDBJ databases">
        <authorList>
            <person name="Gilroy R."/>
        </authorList>
    </citation>
    <scope>NUCLEOTIDE SEQUENCE</scope>
    <source>
        <strain evidence="5">CHK191-13928</strain>
    </source>
</reference>
<dbReference type="SMART" id="SM00382">
    <property type="entry name" value="AAA"/>
    <property type="match status" value="1"/>
</dbReference>
<evidence type="ECO:0000259" key="4">
    <source>
        <dbReference type="PROSITE" id="PS50893"/>
    </source>
</evidence>
<dbReference type="Pfam" id="PF00005">
    <property type="entry name" value="ABC_tran"/>
    <property type="match status" value="1"/>
</dbReference>
<accession>A0A9D2B9N0</accession>
<dbReference type="CDD" id="cd03293">
    <property type="entry name" value="ABC_NrtD_SsuB_transporters"/>
    <property type="match status" value="1"/>
</dbReference>
<dbReference type="Proteomes" id="UP000886721">
    <property type="component" value="Unassembled WGS sequence"/>
</dbReference>
<keyword evidence="2" id="KW-0547">Nucleotide-binding</keyword>
<feature type="domain" description="ABC transporter" evidence="4">
    <location>
        <begin position="4"/>
        <end position="233"/>
    </location>
</feature>
<dbReference type="SUPFAM" id="SSF52540">
    <property type="entry name" value="P-loop containing nucleoside triphosphate hydrolases"/>
    <property type="match status" value="1"/>
</dbReference>
<keyword evidence="1" id="KW-0813">Transport</keyword>
<evidence type="ECO:0000256" key="3">
    <source>
        <dbReference type="ARBA" id="ARBA00022840"/>
    </source>
</evidence>
<gene>
    <name evidence="5" type="ORF">H9735_04295</name>
</gene>
<reference evidence="5" key="1">
    <citation type="journal article" date="2021" name="PeerJ">
        <title>Extensive microbial diversity within the chicken gut microbiome revealed by metagenomics and culture.</title>
        <authorList>
            <person name="Gilroy R."/>
            <person name="Ravi A."/>
            <person name="Getino M."/>
            <person name="Pursley I."/>
            <person name="Horton D.L."/>
            <person name="Alikhan N.F."/>
            <person name="Baker D."/>
            <person name="Gharbi K."/>
            <person name="Hall N."/>
            <person name="Watson M."/>
            <person name="Adriaenssens E.M."/>
            <person name="Foster-Nyarko E."/>
            <person name="Jarju S."/>
            <person name="Secka A."/>
            <person name="Antonio M."/>
            <person name="Oren A."/>
            <person name="Chaudhuri R.R."/>
            <person name="La Ragione R."/>
            <person name="Hildebrand F."/>
            <person name="Pallen M.J."/>
        </authorList>
    </citation>
    <scope>NUCLEOTIDE SEQUENCE</scope>
    <source>
        <strain evidence="5">CHK191-13928</strain>
    </source>
</reference>
<dbReference type="PANTHER" id="PTHR42788:SF2">
    <property type="entry name" value="ABC TRANSPORTER ATP-BINDING PROTEIN"/>
    <property type="match status" value="1"/>
</dbReference>
<dbReference type="InterPro" id="IPR050166">
    <property type="entry name" value="ABC_transporter_ATP-bind"/>
</dbReference>
<protein>
    <submittedName>
        <fullName evidence="5">ABC transporter ATP-binding protein</fullName>
    </submittedName>
</protein>
<dbReference type="InterPro" id="IPR027417">
    <property type="entry name" value="P-loop_NTPase"/>
</dbReference>
<proteinExistence type="predicted"/>
<dbReference type="GO" id="GO:0005524">
    <property type="term" value="F:ATP binding"/>
    <property type="evidence" value="ECO:0007669"/>
    <property type="project" value="UniProtKB-KW"/>
</dbReference>